<comment type="caution">
    <text evidence="4">The sequence shown here is derived from an EMBL/GenBank/DDBJ whole genome shotgun (WGS) entry which is preliminary data.</text>
</comment>
<protein>
    <submittedName>
        <fullName evidence="4">Dioxygenase</fullName>
    </submittedName>
</protein>
<sequence length="456" mass="49599">MRLSAEAADRLPAAVARGDYNRQEQRAGIVHLGIGAFHRAHQATYTDLAMAAGDRDWAITGVSLRSQQVRDQLAPQSCLYTVTERQARGPAIRLIQAVTNVIVAPESPGRVSAALALPETRIVTLTVTEKGYAQDAEAGAPVAGANPRSIYDYLAHAVIARHDAGLAPLTLISCDNLSNNGGVLRQRLGEHLDRLSPSHRRWFEQTWACPATMVDRIVPATTATDLDSAESMLRLRDEGAVITEPYSQWVIEDRFAGDRPRWDLAGAAFVDDVVPFETAKLRMLNGAHSALAYLGLARGHAFVHEAIADPTIGPLIGRLMRDEAAPTIRTSPGQDLTRYADLLLARFRNPALPHRLIQIAADGSQKIGARWLVTLADNRAAGRSSPTILRAIAAWVLFVRGDRQAVDDPNAKMMAQTWTRANPDGVVNELLGPSGIFGEDLALSRDERVEVRNLLP</sequence>
<keyword evidence="1" id="KW-0560">Oxidoreductase</keyword>
<dbReference type="Gene3D" id="3.40.50.720">
    <property type="entry name" value="NAD(P)-binding Rossmann-like Domain"/>
    <property type="match status" value="1"/>
</dbReference>
<evidence type="ECO:0000313" key="5">
    <source>
        <dbReference type="Proteomes" id="UP000033203"/>
    </source>
</evidence>
<dbReference type="InterPro" id="IPR036291">
    <property type="entry name" value="NAD(P)-bd_dom_sf"/>
</dbReference>
<name>A0A0D1MHX6_9SPHN</name>
<keyword evidence="4" id="KW-0223">Dioxygenase</keyword>
<dbReference type="GO" id="GO:0051213">
    <property type="term" value="F:dioxygenase activity"/>
    <property type="evidence" value="ECO:0007669"/>
    <property type="project" value="UniProtKB-KW"/>
</dbReference>
<reference evidence="4 5" key="1">
    <citation type="submission" date="2015-01" db="EMBL/GenBank/DDBJ databases">
        <title>Genome of Sphingomonas taxi strain 30a.</title>
        <authorList>
            <person name="Eevers N."/>
            <person name="Van Hamme J."/>
            <person name="Bottos E."/>
            <person name="Weyens N."/>
            <person name="Vangronsveld J."/>
        </authorList>
    </citation>
    <scope>NUCLEOTIDE SEQUENCE [LARGE SCALE GENOMIC DNA]</scope>
    <source>
        <strain evidence="4 5">30a</strain>
    </source>
</reference>
<dbReference type="EMBL" id="JXTP01000051">
    <property type="protein sequence ID" value="KIU27206.1"/>
    <property type="molecule type" value="Genomic_DNA"/>
</dbReference>
<evidence type="ECO:0000313" key="4">
    <source>
        <dbReference type="EMBL" id="KIU27206.1"/>
    </source>
</evidence>
<dbReference type="PANTHER" id="PTHR43362">
    <property type="entry name" value="MANNITOL DEHYDROGENASE DSF1-RELATED"/>
    <property type="match status" value="1"/>
</dbReference>
<dbReference type="InterPro" id="IPR008927">
    <property type="entry name" value="6-PGluconate_DH-like_C_sf"/>
</dbReference>
<organism evidence="4 5">
    <name type="scientific">Sphingomonas melonis</name>
    <dbReference type="NCBI Taxonomy" id="152682"/>
    <lineage>
        <taxon>Bacteria</taxon>
        <taxon>Pseudomonadati</taxon>
        <taxon>Pseudomonadota</taxon>
        <taxon>Alphaproteobacteria</taxon>
        <taxon>Sphingomonadales</taxon>
        <taxon>Sphingomonadaceae</taxon>
        <taxon>Sphingomonas</taxon>
    </lineage>
</organism>
<dbReference type="Proteomes" id="UP000033203">
    <property type="component" value="Unassembled WGS sequence"/>
</dbReference>
<accession>A0A0D1MHX6</accession>
<dbReference type="InterPro" id="IPR000669">
    <property type="entry name" value="Mannitol_DH"/>
</dbReference>
<feature type="domain" description="Mannitol dehydrogenase N-terminal" evidence="2">
    <location>
        <begin position="28"/>
        <end position="263"/>
    </location>
</feature>
<dbReference type="AlphaFoldDB" id="A0A0D1MHX6"/>
<feature type="domain" description="Mannitol dehydrogenase C-terminal" evidence="3">
    <location>
        <begin position="272"/>
        <end position="442"/>
    </location>
</feature>
<dbReference type="InterPro" id="IPR013131">
    <property type="entry name" value="Mannitol_DH_N"/>
</dbReference>
<gene>
    <name evidence="4" type="ORF">SR41_10935</name>
</gene>
<evidence type="ECO:0000256" key="1">
    <source>
        <dbReference type="ARBA" id="ARBA00023002"/>
    </source>
</evidence>
<dbReference type="SUPFAM" id="SSF48179">
    <property type="entry name" value="6-phosphogluconate dehydrogenase C-terminal domain-like"/>
    <property type="match status" value="1"/>
</dbReference>
<evidence type="ECO:0000259" key="2">
    <source>
        <dbReference type="Pfam" id="PF01232"/>
    </source>
</evidence>
<dbReference type="GO" id="GO:0016616">
    <property type="term" value="F:oxidoreductase activity, acting on the CH-OH group of donors, NAD or NADP as acceptor"/>
    <property type="evidence" value="ECO:0007669"/>
    <property type="project" value="TreeGrafter"/>
</dbReference>
<dbReference type="InterPro" id="IPR013328">
    <property type="entry name" value="6PGD_dom2"/>
</dbReference>
<proteinExistence type="predicted"/>
<dbReference type="Pfam" id="PF08125">
    <property type="entry name" value="Mannitol_dh_C"/>
    <property type="match status" value="1"/>
</dbReference>
<dbReference type="Pfam" id="PF01232">
    <property type="entry name" value="Mannitol_dh"/>
    <property type="match status" value="1"/>
</dbReference>
<dbReference type="PANTHER" id="PTHR43362:SF1">
    <property type="entry name" value="MANNITOL DEHYDROGENASE 2-RELATED"/>
    <property type="match status" value="1"/>
</dbReference>
<dbReference type="PRINTS" id="PR00084">
    <property type="entry name" value="MTLDHDRGNASE"/>
</dbReference>
<dbReference type="SUPFAM" id="SSF51735">
    <property type="entry name" value="NAD(P)-binding Rossmann-fold domains"/>
    <property type="match status" value="1"/>
</dbReference>
<dbReference type="InterPro" id="IPR050988">
    <property type="entry name" value="Mannitol_DH/Oxidoreductase"/>
</dbReference>
<evidence type="ECO:0000259" key="3">
    <source>
        <dbReference type="Pfam" id="PF08125"/>
    </source>
</evidence>
<dbReference type="Gene3D" id="1.10.1040.10">
    <property type="entry name" value="N-(1-d-carboxylethyl)-l-norvaline Dehydrogenase, domain 2"/>
    <property type="match status" value="1"/>
</dbReference>
<dbReference type="InterPro" id="IPR013118">
    <property type="entry name" value="Mannitol_DH_C"/>
</dbReference>
<dbReference type="PATRIC" id="fig|1549858.7.peg.1840"/>